<organism evidence="2 3">
    <name type="scientific">Heterocephalus glaber</name>
    <name type="common">Naked mole rat</name>
    <dbReference type="NCBI Taxonomy" id="10181"/>
    <lineage>
        <taxon>Eukaryota</taxon>
        <taxon>Metazoa</taxon>
        <taxon>Chordata</taxon>
        <taxon>Craniata</taxon>
        <taxon>Vertebrata</taxon>
        <taxon>Euteleostomi</taxon>
        <taxon>Mammalia</taxon>
        <taxon>Eutheria</taxon>
        <taxon>Euarchontoglires</taxon>
        <taxon>Glires</taxon>
        <taxon>Rodentia</taxon>
        <taxon>Hystricomorpha</taxon>
        <taxon>Bathyergidae</taxon>
        <taxon>Heterocephalus</taxon>
    </lineage>
</organism>
<feature type="region of interest" description="Disordered" evidence="1">
    <location>
        <begin position="24"/>
        <end position="74"/>
    </location>
</feature>
<dbReference type="AlphaFoldDB" id="G5B2B6"/>
<proteinExistence type="predicted"/>
<reference evidence="2 3" key="1">
    <citation type="journal article" date="2011" name="Nature">
        <title>Genome sequencing reveals insights into physiology and longevity of the naked mole rat.</title>
        <authorList>
            <person name="Kim E.B."/>
            <person name="Fang X."/>
            <person name="Fushan A.A."/>
            <person name="Huang Z."/>
            <person name="Lobanov A.V."/>
            <person name="Han L."/>
            <person name="Marino S.M."/>
            <person name="Sun X."/>
            <person name="Turanov A.A."/>
            <person name="Yang P."/>
            <person name="Yim S.H."/>
            <person name="Zhao X."/>
            <person name="Kasaikina M.V."/>
            <person name="Stoletzki N."/>
            <person name="Peng C."/>
            <person name="Polak P."/>
            <person name="Xiong Z."/>
            <person name="Kiezun A."/>
            <person name="Zhu Y."/>
            <person name="Chen Y."/>
            <person name="Kryukov G.V."/>
            <person name="Zhang Q."/>
            <person name="Peshkin L."/>
            <person name="Yang L."/>
            <person name="Bronson R.T."/>
            <person name="Buffenstein R."/>
            <person name="Wang B."/>
            <person name="Han C."/>
            <person name="Li Q."/>
            <person name="Chen L."/>
            <person name="Zhao W."/>
            <person name="Sunyaev S.R."/>
            <person name="Park T.J."/>
            <person name="Zhang G."/>
            <person name="Wang J."/>
            <person name="Gladyshev V.N."/>
        </authorList>
    </citation>
    <scope>NUCLEOTIDE SEQUENCE [LARGE SCALE GENOMIC DNA]</scope>
</reference>
<evidence type="ECO:0000313" key="3">
    <source>
        <dbReference type="Proteomes" id="UP000006813"/>
    </source>
</evidence>
<evidence type="ECO:0000256" key="1">
    <source>
        <dbReference type="SAM" id="MobiDB-lite"/>
    </source>
</evidence>
<accession>G5B2B6</accession>
<protein>
    <submittedName>
        <fullName evidence="2">Uncharacterized protein</fullName>
    </submittedName>
</protein>
<name>G5B2B6_HETGA</name>
<dbReference type="EMBL" id="JH168077">
    <property type="protein sequence ID" value="EHB03427.1"/>
    <property type="molecule type" value="Genomic_DNA"/>
</dbReference>
<gene>
    <name evidence="2" type="ORF">GW7_07261</name>
</gene>
<dbReference type="InParanoid" id="G5B2B6"/>
<evidence type="ECO:0000313" key="2">
    <source>
        <dbReference type="EMBL" id="EHB03427.1"/>
    </source>
</evidence>
<dbReference type="Proteomes" id="UP000006813">
    <property type="component" value="Unassembled WGS sequence"/>
</dbReference>
<sequence length="74" mass="7925">MDTRAPPCCTLASWPALLEETLVNSGSTSRTPRAQGHDWVPRQVTENDPGPPRPPHGPRGIAAERSAALDSPRS</sequence>